<dbReference type="GO" id="GO:0016787">
    <property type="term" value="F:hydrolase activity"/>
    <property type="evidence" value="ECO:0007669"/>
    <property type="project" value="UniProtKB-KW"/>
</dbReference>
<keyword evidence="2" id="KW-0378">Hydrolase</keyword>
<proteinExistence type="predicted"/>
<dbReference type="EMBL" id="JABBWG010000003">
    <property type="protein sequence ID" value="KAG1824716.1"/>
    <property type="molecule type" value="Genomic_DNA"/>
</dbReference>
<dbReference type="AlphaFoldDB" id="A0A9P7ELT7"/>
<sequence>QNIVIFGTTGSGKSSIVNILLEREEAPSSNDAMGCTATVDNYDVSIDERKYRIWDTPGLNEGSEGLVPAKLALKNLKSFVKELMRDKSRAPLFILCIEGSQDVKAQLRHYDSLKSTIGAAPFSIVVTGMDRCWSSPWSKWWGEHRKVLQSFGVDSVDHACVCTLLDGD</sequence>
<dbReference type="RefSeq" id="XP_041198433.1">
    <property type="nucleotide sequence ID" value="XM_041329224.1"/>
</dbReference>
<dbReference type="SUPFAM" id="SSF52540">
    <property type="entry name" value="P-loop containing nucleoside triphosphate hydrolases"/>
    <property type="match status" value="1"/>
</dbReference>
<dbReference type="Proteomes" id="UP000807769">
    <property type="component" value="Unassembled WGS sequence"/>
</dbReference>
<dbReference type="GO" id="GO:0005525">
    <property type="term" value="F:GTP binding"/>
    <property type="evidence" value="ECO:0007669"/>
    <property type="project" value="InterPro"/>
</dbReference>
<evidence type="ECO:0000259" key="1">
    <source>
        <dbReference type="Pfam" id="PF01926"/>
    </source>
</evidence>
<dbReference type="CDD" id="cd00882">
    <property type="entry name" value="Ras_like_GTPase"/>
    <property type="match status" value="1"/>
</dbReference>
<evidence type="ECO:0000313" key="2">
    <source>
        <dbReference type="EMBL" id="KAG1824716.1"/>
    </source>
</evidence>
<dbReference type="GeneID" id="64623241"/>
<comment type="caution">
    <text evidence="2">The sequence shown here is derived from an EMBL/GenBank/DDBJ whole genome shotgun (WGS) entry which is preliminary data.</text>
</comment>
<feature type="non-terminal residue" evidence="2">
    <location>
        <position position="168"/>
    </location>
</feature>
<protein>
    <submittedName>
        <fullName evidence="2">P-loop containing nucleoside triphosphate hydrolase protein</fullName>
    </submittedName>
</protein>
<feature type="domain" description="G" evidence="1">
    <location>
        <begin position="3"/>
        <end position="107"/>
    </location>
</feature>
<dbReference type="InterPro" id="IPR006073">
    <property type="entry name" value="GTP-bd"/>
</dbReference>
<name>A0A9P7ELT7_9AGAM</name>
<organism evidence="2 3">
    <name type="scientific">Suillus subaureus</name>
    <dbReference type="NCBI Taxonomy" id="48587"/>
    <lineage>
        <taxon>Eukaryota</taxon>
        <taxon>Fungi</taxon>
        <taxon>Dikarya</taxon>
        <taxon>Basidiomycota</taxon>
        <taxon>Agaricomycotina</taxon>
        <taxon>Agaricomycetes</taxon>
        <taxon>Agaricomycetidae</taxon>
        <taxon>Boletales</taxon>
        <taxon>Suillineae</taxon>
        <taxon>Suillaceae</taxon>
        <taxon>Suillus</taxon>
    </lineage>
</organism>
<keyword evidence="3" id="KW-1185">Reference proteome</keyword>
<accession>A0A9P7ELT7</accession>
<dbReference type="Gene3D" id="3.40.50.300">
    <property type="entry name" value="P-loop containing nucleotide triphosphate hydrolases"/>
    <property type="match status" value="1"/>
</dbReference>
<reference evidence="2" key="1">
    <citation type="journal article" date="2020" name="New Phytol.">
        <title>Comparative genomics reveals dynamic genome evolution in host specialist ectomycorrhizal fungi.</title>
        <authorList>
            <person name="Lofgren L.A."/>
            <person name="Nguyen N.H."/>
            <person name="Vilgalys R."/>
            <person name="Ruytinx J."/>
            <person name="Liao H.L."/>
            <person name="Branco S."/>
            <person name="Kuo A."/>
            <person name="LaButti K."/>
            <person name="Lipzen A."/>
            <person name="Andreopoulos W."/>
            <person name="Pangilinan J."/>
            <person name="Riley R."/>
            <person name="Hundley H."/>
            <person name="Na H."/>
            <person name="Barry K."/>
            <person name="Grigoriev I.V."/>
            <person name="Stajich J.E."/>
            <person name="Kennedy P.G."/>
        </authorList>
    </citation>
    <scope>NUCLEOTIDE SEQUENCE</scope>
    <source>
        <strain evidence="2">MN1</strain>
    </source>
</reference>
<dbReference type="OrthoDB" id="8954335at2759"/>
<gene>
    <name evidence="2" type="ORF">BJ212DRAFT_1210534</name>
</gene>
<feature type="non-terminal residue" evidence="2">
    <location>
        <position position="1"/>
    </location>
</feature>
<dbReference type="InterPro" id="IPR027417">
    <property type="entry name" value="P-loop_NTPase"/>
</dbReference>
<dbReference type="Pfam" id="PF01926">
    <property type="entry name" value="MMR_HSR1"/>
    <property type="match status" value="1"/>
</dbReference>
<evidence type="ECO:0000313" key="3">
    <source>
        <dbReference type="Proteomes" id="UP000807769"/>
    </source>
</evidence>